<comment type="catalytic activity">
    <reaction evidence="1">
        <text>coproporphyrinogen III + 3 O2 = coproporphyrin III + 3 H2O2</text>
        <dbReference type="Rhea" id="RHEA:43436"/>
        <dbReference type="ChEBI" id="CHEBI:15379"/>
        <dbReference type="ChEBI" id="CHEBI:16240"/>
        <dbReference type="ChEBI" id="CHEBI:57309"/>
        <dbReference type="ChEBI" id="CHEBI:131725"/>
        <dbReference type="EC" id="1.3.3.15"/>
    </reaction>
    <physiologicalReaction direction="left-to-right" evidence="1">
        <dbReference type="Rhea" id="RHEA:43437"/>
    </physiologicalReaction>
</comment>
<evidence type="ECO:0000256" key="1">
    <source>
        <dbReference type="ARBA" id="ARBA00001755"/>
    </source>
</evidence>
<dbReference type="Proteomes" id="UP001500571">
    <property type="component" value="Unassembled WGS sequence"/>
</dbReference>
<evidence type="ECO:0000256" key="7">
    <source>
        <dbReference type="ARBA" id="ARBA00019046"/>
    </source>
</evidence>
<dbReference type="EMBL" id="BAAAPB010000004">
    <property type="protein sequence ID" value="GAA1969019.1"/>
    <property type="molecule type" value="Genomic_DNA"/>
</dbReference>
<evidence type="ECO:0000256" key="6">
    <source>
        <dbReference type="ARBA" id="ARBA00012402"/>
    </source>
</evidence>
<organism evidence="14 15">
    <name type="scientific">Nocardioides panacihumi</name>
    <dbReference type="NCBI Taxonomy" id="400774"/>
    <lineage>
        <taxon>Bacteria</taxon>
        <taxon>Bacillati</taxon>
        <taxon>Actinomycetota</taxon>
        <taxon>Actinomycetes</taxon>
        <taxon>Propionibacteriales</taxon>
        <taxon>Nocardioidaceae</taxon>
        <taxon>Nocardioides</taxon>
    </lineage>
</organism>
<dbReference type="InterPro" id="IPR050464">
    <property type="entry name" value="Zeta_carotene_desat/Oxidored"/>
</dbReference>
<dbReference type="InterPro" id="IPR036188">
    <property type="entry name" value="FAD/NAD-bd_sf"/>
</dbReference>
<evidence type="ECO:0000256" key="9">
    <source>
        <dbReference type="ARBA" id="ARBA00022827"/>
    </source>
</evidence>
<dbReference type="Pfam" id="PF01593">
    <property type="entry name" value="Amino_oxidase"/>
    <property type="match status" value="1"/>
</dbReference>
<dbReference type="RefSeq" id="WP_344046479.1">
    <property type="nucleotide sequence ID" value="NZ_BAAAPB010000004.1"/>
</dbReference>
<evidence type="ECO:0000256" key="10">
    <source>
        <dbReference type="ARBA" id="ARBA00023002"/>
    </source>
</evidence>
<evidence type="ECO:0000313" key="15">
    <source>
        <dbReference type="Proteomes" id="UP001500571"/>
    </source>
</evidence>
<comment type="subcellular location">
    <subcellularLocation>
        <location evidence="12">Cytoplasm</location>
    </subcellularLocation>
</comment>
<evidence type="ECO:0000256" key="5">
    <source>
        <dbReference type="ARBA" id="ARBA00008310"/>
    </source>
</evidence>
<dbReference type="SUPFAM" id="SSF51905">
    <property type="entry name" value="FAD/NAD(P)-binding domain"/>
    <property type="match status" value="1"/>
</dbReference>
<dbReference type="SUPFAM" id="SSF54373">
    <property type="entry name" value="FAD-linked reductases, C-terminal domain"/>
    <property type="match status" value="1"/>
</dbReference>
<dbReference type="InterPro" id="IPR004572">
    <property type="entry name" value="Protoporphyrinogen_oxidase"/>
</dbReference>
<evidence type="ECO:0000256" key="12">
    <source>
        <dbReference type="RuleBase" id="RU364052"/>
    </source>
</evidence>
<evidence type="ECO:0000256" key="4">
    <source>
        <dbReference type="ARBA" id="ARBA00004744"/>
    </source>
</evidence>
<feature type="domain" description="Amine oxidase" evidence="13">
    <location>
        <begin position="10"/>
        <end position="446"/>
    </location>
</feature>
<dbReference type="InterPro" id="IPR002937">
    <property type="entry name" value="Amino_oxidase"/>
</dbReference>
<comment type="pathway">
    <text evidence="4 12">Porphyrin-containing compound metabolism; protoheme biosynthesis.</text>
</comment>
<keyword evidence="9 12" id="KW-0274">FAD</keyword>
<comment type="similarity">
    <text evidence="5 12">Belongs to the protoporphyrinogen/coproporphyrinogen oxidase family. Coproporphyrinogen III oxidase subfamily.</text>
</comment>
<reference evidence="14 15" key="1">
    <citation type="journal article" date="2019" name="Int. J. Syst. Evol. Microbiol.">
        <title>The Global Catalogue of Microorganisms (GCM) 10K type strain sequencing project: providing services to taxonomists for standard genome sequencing and annotation.</title>
        <authorList>
            <consortium name="The Broad Institute Genomics Platform"/>
            <consortium name="The Broad Institute Genome Sequencing Center for Infectious Disease"/>
            <person name="Wu L."/>
            <person name="Ma J."/>
        </authorList>
    </citation>
    <scope>NUCLEOTIDE SEQUENCE [LARGE SCALE GENOMIC DNA]</scope>
    <source>
        <strain evidence="14 15">JCM 15309</strain>
    </source>
</reference>
<keyword evidence="11 12" id="KW-0350">Heme biosynthesis</keyword>
<keyword evidence="15" id="KW-1185">Reference proteome</keyword>
<gene>
    <name evidence="14" type="primary">hemG</name>
    <name evidence="14" type="ORF">GCM10009798_32000</name>
</gene>
<dbReference type="EC" id="1.3.3.15" evidence="6 12"/>
<name>A0ABN2RGY7_9ACTN</name>
<keyword evidence="8 12" id="KW-0285">Flavoprotein</keyword>
<dbReference type="PANTHER" id="PTHR42923">
    <property type="entry name" value="PROTOPORPHYRINOGEN OXIDASE"/>
    <property type="match status" value="1"/>
</dbReference>
<evidence type="ECO:0000256" key="8">
    <source>
        <dbReference type="ARBA" id="ARBA00022630"/>
    </source>
</evidence>
<evidence type="ECO:0000256" key="11">
    <source>
        <dbReference type="ARBA" id="ARBA00023133"/>
    </source>
</evidence>
<dbReference type="Gene3D" id="3.90.660.20">
    <property type="entry name" value="Protoporphyrinogen oxidase, mitochondrial, domain 2"/>
    <property type="match status" value="1"/>
</dbReference>
<evidence type="ECO:0000313" key="14">
    <source>
        <dbReference type="EMBL" id="GAA1969019.1"/>
    </source>
</evidence>
<proteinExistence type="inferred from homology"/>
<keyword evidence="12" id="KW-0963">Cytoplasm</keyword>
<comment type="cofactor">
    <cofactor evidence="2 12">
        <name>FAD</name>
        <dbReference type="ChEBI" id="CHEBI:57692"/>
    </cofactor>
</comment>
<accession>A0ABN2RGY7</accession>
<comment type="function">
    <text evidence="3 12">Involved in coproporphyrin-dependent heme b biosynthesis. Catalyzes the oxidation of coproporphyrinogen III to coproporphyrin III.</text>
</comment>
<evidence type="ECO:0000256" key="3">
    <source>
        <dbReference type="ARBA" id="ARBA00002185"/>
    </source>
</evidence>
<dbReference type="PANTHER" id="PTHR42923:SF3">
    <property type="entry name" value="PROTOPORPHYRINOGEN OXIDASE"/>
    <property type="match status" value="1"/>
</dbReference>
<sequence length="448" mass="46592">MVVVVVGAGIAGLAAGRFLADGGHEVVVLEAGEQVGGKLRRASVADVTVDVGAEAMLARRAEGTDLARDLGLPVVHPTKATSKLWVDGALRPLPPTLMGAPMDLDALEASGVLSPDGMARARAEADLGPADPLGDGDTSVGSIIDARFGREVTDRLVEPLLGGVYAGRAREISVKAAVPKLAALHDRGPLTPQLAVLYRPGGQRGSDLPVFAGIDGGMGLLPEALAAGLEVRTGRPVRRIVRTAGRLTVETLDGSEAADAVVLATPAHATAHLLDGAAADLALVDHASVAVITHAFRIEDWPLGHDTSGFLVPPDQRRRIKASTFSFAKWDWVRRAGEARGVLHVRTSIGRAREAHTLDHTDNELVAQSLADLAEATGLRAAPVDTHVQRWPLGLPQYAVSHTARVAAMRRAVSDVPGLAIAGAAYDGVGIPAVIASARRAADEIMSR</sequence>
<protein>
    <recommendedName>
        <fullName evidence="7 12">Coproporphyrinogen III oxidase</fullName>
        <ecNumber evidence="6 12">1.3.3.15</ecNumber>
    </recommendedName>
</protein>
<evidence type="ECO:0000259" key="13">
    <source>
        <dbReference type="Pfam" id="PF01593"/>
    </source>
</evidence>
<keyword evidence="10 12" id="KW-0560">Oxidoreductase</keyword>
<dbReference type="Gene3D" id="3.50.50.60">
    <property type="entry name" value="FAD/NAD(P)-binding domain"/>
    <property type="match status" value="1"/>
</dbReference>
<dbReference type="NCBIfam" id="TIGR00562">
    <property type="entry name" value="proto_IX_ox"/>
    <property type="match status" value="1"/>
</dbReference>
<evidence type="ECO:0000256" key="2">
    <source>
        <dbReference type="ARBA" id="ARBA00001974"/>
    </source>
</evidence>
<comment type="caution">
    <text evidence="14">The sequence shown here is derived from an EMBL/GenBank/DDBJ whole genome shotgun (WGS) entry which is preliminary data.</text>
</comment>
<dbReference type="Gene3D" id="1.10.3110.10">
    <property type="entry name" value="protoporphyrinogen ix oxidase, domain 3"/>
    <property type="match status" value="1"/>
</dbReference>